<name>K1QDU5_MAGGI</name>
<dbReference type="EMBL" id="JH818232">
    <property type="protein sequence ID" value="EKC26980.1"/>
    <property type="molecule type" value="Genomic_DNA"/>
</dbReference>
<evidence type="ECO:0000313" key="1">
    <source>
        <dbReference type="EMBL" id="EKC26980.1"/>
    </source>
</evidence>
<reference evidence="1" key="1">
    <citation type="journal article" date="2012" name="Nature">
        <title>The oyster genome reveals stress adaptation and complexity of shell formation.</title>
        <authorList>
            <person name="Zhang G."/>
            <person name="Fang X."/>
            <person name="Guo X."/>
            <person name="Li L."/>
            <person name="Luo R."/>
            <person name="Xu F."/>
            <person name="Yang P."/>
            <person name="Zhang L."/>
            <person name="Wang X."/>
            <person name="Qi H."/>
            <person name="Xiong Z."/>
            <person name="Que H."/>
            <person name="Xie Y."/>
            <person name="Holland P.W."/>
            <person name="Paps J."/>
            <person name="Zhu Y."/>
            <person name="Wu F."/>
            <person name="Chen Y."/>
            <person name="Wang J."/>
            <person name="Peng C."/>
            <person name="Meng J."/>
            <person name="Yang L."/>
            <person name="Liu J."/>
            <person name="Wen B."/>
            <person name="Zhang N."/>
            <person name="Huang Z."/>
            <person name="Zhu Q."/>
            <person name="Feng Y."/>
            <person name="Mount A."/>
            <person name="Hedgecock D."/>
            <person name="Xu Z."/>
            <person name="Liu Y."/>
            <person name="Domazet-Loso T."/>
            <person name="Du Y."/>
            <person name="Sun X."/>
            <person name="Zhang S."/>
            <person name="Liu B."/>
            <person name="Cheng P."/>
            <person name="Jiang X."/>
            <person name="Li J."/>
            <person name="Fan D."/>
            <person name="Wang W."/>
            <person name="Fu W."/>
            <person name="Wang T."/>
            <person name="Wang B."/>
            <person name="Zhang J."/>
            <person name="Peng Z."/>
            <person name="Li Y."/>
            <person name="Li N."/>
            <person name="Wang J."/>
            <person name="Chen M."/>
            <person name="He Y."/>
            <person name="Tan F."/>
            <person name="Song X."/>
            <person name="Zheng Q."/>
            <person name="Huang R."/>
            <person name="Yang H."/>
            <person name="Du X."/>
            <person name="Chen L."/>
            <person name="Yang M."/>
            <person name="Gaffney P.M."/>
            <person name="Wang S."/>
            <person name="Luo L."/>
            <person name="She Z."/>
            <person name="Ming Y."/>
            <person name="Huang W."/>
            <person name="Zhang S."/>
            <person name="Huang B."/>
            <person name="Zhang Y."/>
            <person name="Qu T."/>
            <person name="Ni P."/>
            <person name="Miao G."/>
            <person name="Wang J."/>
            <person name="Wang Q."/>
            <person name="Steinberg C.E."/>
            <person name="Wang H."/>
            <person name="Li N."/>
            <person name="Qian L."/>
            <person name="Zhang G."/>
            <person name="Li Y."/>
            <person name="Yang H."/>
            <person name="Liu X."/>
            <person name="Wang J."/>
            <person name="Yin Y."/>
            <person name="Wang J."/>
        </authorList>
    </citation>
    <scope>NUCLEOTIDE SEQUENCE [LARGE SCALE GENOMIC DNA]</scope>
    <source>
        <strain evidence="1">05x7-T-G4-1.051#20</strain>
    </source>
</reference>
<proteinExistence type="predicted"/>
<gene>
    <name evidence="1" type="ORF">CGI_10001768</name>
</gene>
<dbReference type="InParanoid" id="K1QDU5"/>
<organism evidence="1">
    <name type="scientific">Magallana gigas</name>
    <name type="common">Pacific oyster</name>
    <name type="synonym">Crassostrea gigas</name>
    <dbReference type="NCBI Taxonomy" id="29159"/>
    <lineage>
        <taxon>Eukaryota</taxon>
        <taxon>Metazoa</taxon>
        <taxon>Spiralia</taxon>
        <taxon>Lophotrochozoa</taxon>
        <taxon>Mollusca</taxon>
        <taxon>Bivalvia</taxon>
        <taxon>Autobranchia</taxon>
        <taxon>Pteriomorphia</taxon>
        <taxon>Ostreida</taxon>
        <taxon>Ostreoidea</taxon>
        <taxon>Ostreidae</taxon>
        <taxon>Magallana</taxon>
    </lineage>
</organism>
<protein>
    <submittedName>
        <fullName evidence="1">Uncharacterized protein</fullName>
    </submittedName>
</protein>
<dbReference type="AlphaFoldDB" id="K1QDU5"/>
<sequence>MFLQPPVLCSCVSITPNWTFMVVTWSIDQKTEDDLCKELRRIGVSFKIWEEKGDDKLNIKVKKWSQPNGDDLRTVFQKMHLANVLSDQRDRRYFSHHWTTDDSPLYGARWTVTRGGTGGRPAAGIPDVAGGAGALGAGGLRVGVSGMGLDGWVLWGEVDSCGILCCDGN</sequence>
<accession>K1QDU5</accession>
<dbReference type="HOGENOM" id="CLU_1580018_0_0_1"/>